<gene>
    <name evidence="1" type="ORF">GGR23_003241</name>
</gene>
<dbReference type="Proteomes" id="UP000528286">
    <property type="component" value="Unassembled WGS sequence"/>
</dbReference>
<comment type="caution">
    <text evidence="1">The sequence shown here is derived from an EMBL/GenBank/DDBJ whole genome shotgun (WGS) entry which is preliminary data.</text>
</comment>
<reference evidence="1 2" key="1">
    <citation type="submission" date="2020-08" db="EMBL/GenBank/DDBJ databases">
        <title>Genomic Encyclopedia of Type Strains, Phase IV (KMG-IV): sequencing the most valuable type-strain genomes for metagenomic binning, comparative biology and taxonomic classification.</title>
        <authorList>
            <person name="Goeker M."/>
        </authorList>
    </citation>
    <scope>NUCLEOTIDE SEQUENCE [LARGE SCALE GENOMIC DNA]</scope>
    <source>
        <strain evidence="1 2">DSM 29853</strain>
    </source>
</reference>
<keyword evidence="2" id="KW-1185">Reference proteome</keyword>
<dbReference type="EMBL" id="JACIEZ010000007">
    <property type="protein sequence ID" value="MBB4066028.1"/>
    <property type="molecule type" value="Genomic_DNA"/>
</dbReference>
<evidence type="ECO:0000313" key="2">
    <source>
        <dbReference type="Proteomes" id="UP000528286"/>
    </source>
</evidence>
<evidence type="ECO:0000313" key="1">
    <source>
        <dbReference type="EMBL" id="MBB4066028.1"/>
    </source>
</evidence>
<organism evidence="1 2">
    <name type="scientific">Gellertiella hungarica</name>
    <dbReference type="NCBI Taxonomy" id="1572859"/>
    <lineage>
        <taxon>Bacteria</taxon>
        <taxon>Pseudomonadati</taxon>
        <taxon>Pseudomonadota</taxon>
        <taxon>Alphaproteobacteria</taxon>
        <taxon>Hyphomicrobiales</taxon>
        <taxon>Rhizobiaceae</taxon>
        <taxon>Gellertiella</taxon>
    </lineage>
</organism>
<dbReference type="AlphaFoldDB" id="A0A7W6J740"/>
<proteinExistence type="predicted"/>
<accession>A0A7W6J740</accession>
<protein>
    <submittedName>
        <fullName evidence="1">Trimethylamine:corrinoid methyltransferase-like protein</fullName>
    </submittedName>
</protein>
<name>A0A7W6J740_9HYPH</name>
<dbReference type="GO" id="GO:0032259">
    <property type="term" value="P:methylation"/>
    <property type="evidence" value="ECO:0007669"/>
    <property type="project" value="UniProtKB-KW"/>
</dbReference>
<sequence>MRRMWPEDLDFVLEKAEEVTLEIPLALRDEAAHRGSIHRKALRVRLPEETCARLWPLAEARYRLSGRNTGKAITLIANNPHYHNLHPADGGSEENVSDSGKHYTTRYLVVHFLLDDVRETADSA</sequence>
<keyword evidence="1" id="KW-0489">Methyltransferase</keyword>
<keyword evidence="1" id="KW-0808">Transferase</keyword>
<dbReference type="GO" id="GO:0008168">
    <property type="term" value="F:methyltransferase activity"/>
    <property type="evidence" value="ECO:0007669"/>
    <property type="project" value="UniProtKB-KW"/>
</dbReference>